<evidence type="ECO:0000256" key="5">
    <source>
        <dbReference type="ARBA" id="ARBA00022679"/>
    </source>
</evidence>
<evidence type="ECO:0000313" key="14">
    <source>
        <dbReference type="Proteomes" id="UP000317909"/>
    </source>
</evidence>
<dbReference type="InterPro" id="IPR006366">
    <property type="entry name" value="CobA/CysG_C"/>
</dbReference>
<name>A0A517U143_9BACT</name>
<dbReference type="Gene3D" id="3.40.1010.10">
    <property type="entry name" value="Cobalt-precorrin-4 Transmethylase, Domain 1"/>
    <property type="match status" value="1"/>
</dbReference>
<keyword evidence="5 10" id="KW-0808">Transferase</keyword>
<evidence type="ECO:0000313" key="13">
    <source>
        <dbReference type="EMBL" id="QDT74349.1"/>
    </source>
</evidence>
<dbReference type="NCBIfam" id="NF004790">
    <property type="entry name" value="PRK06136.1"/>
    <property type="match status" value="1"/>
</dbReference>
<dbReference type="InterPro" id="IPR000878">
    <property type="entry name" value="4pyrrol_Mease"/>
</dbReference>
<evidence type="ECO:0000256" key="8">
    <source>
        <dbReference type="ARBA" id="ARBA00025705"/>
    </source>
</evidence>
<protein>
    <recommendedName>
        <fullName evidence="2">uroporphyrinogen-III C-methyltransferase</fullName>
        <ecNumber evidence="2">2.1.1.107</ecNumber>
    </recommendedName>
</protein>
<dbReference type="FunFam" id="3.30.950.10:FF:000001">
    <property type="entry name" value="Siroheme synthase"/>
    <property type="match status" value="1"/>
</dbReference>
<dbReference type="InterPro" id="IPR014777">
    <property type="entry name" value="4pyrrole_Mease_sub1"/>
</dbReference>
<evidence type="ECO:0000256" key="1">
    <source>
        <dbReference type="ARBA" id="ARBA00005879"/>
    </source>
</evidence>
<evidence type="ECO:0000256" key="2">
    <source>
        <dbReference type="ARBA" id="ARBA00012162"/>
    </source>
</evidence>
<evidence type="ECO:0000256" key="6">
    <source>
        <dbReference type="ARBA" id="ARBA00022691"/>
    </source>
</evidence>
<keyword evidence="4 10" id="KW-0489">Methyltransferase</keyword>
<keyword evidence="3" id="KW-0169">Cobalamin biosynthesis</keyword>
<dbReference type="GO" id="GO:0009236">
    <property type="term" value="P:cobalamin biosynthetic process"/>
    <property type="evidence" value="ECO:0007669"/>
    <property type="project" value="UniProtKB-KW"/>
</dbReference>
<evidence type="ECO:0000256" key="4">
    <source>
        <dbReference type="ARBA" id="ARBA00022603"/>
    </source>
</evidence>
<dbReference type="InterPro" id="IPR050161">
    <property type="entry name" value="Siro_Cobalamin_biosynth"/>
</dbReference>
<feature type="domain" description="Tetrapyrrole methylase" evidence="11">
    <location>
        <begin position="7"/>
        <end position="219"/>
    </location>
</feature>
<keyword evidence="6" id="KW-0949">S-adenosyl-L-methionine</keyword>
<dbReference type="Pfam" id="PF02602">
    <property type="entry name" value="HEM4"/>
    <property type="match status" value="1"/>
</dbReference>
<gene>
    <name evidence="13" type="primary">nasF</name>
    <name evidence="13" type="ORF">I41_35440</name>
</gene>
<dbReference type="Pfam" id="PF00590">
    <property type="entry name" value="TP_methylase"/>
    <property type="match status" value="1"/>
</dbReference>
<evidence type="ECO:0000259" key="11">
    <source>
        <dbReference type="Pfam" id="PF00590"/>
    </source>
</evidence>
<comment type="similarity">
    <text evidence="1 10">Belongs to the precorrin methyltransferase family.</text>
</comment>
<dbReference type="PROSITE" id="PS00839">
    <property type="entry name" value="SUMT_1"/>
    <property type="match status" value="1"/>
</dbReference>
<evidence type="ECO:0000256" key="10">
    <source>
        <dbReference type="RuleBase" id="RU003960"/>
    </source>
</evidence>
<dbReference type="SUPFAM" id="SSF69618">
    <property type="entry name" value="HemD-like"/>
    <property type="match status" value="1"/>
</dbReference>
<dbReference type="Gene3D" id="3.30.950.10">
    <property type="entry name" value="Methyltransferase, Cobalt-precorrin-4 Transmethylase, Domain 2"/>
    <property type="match status" value="1"/>
</dbReference>
<dbReference type="Proteomes" id="UP000317909">
    <property type="component" value="Chromosome"/>
</dbReference>
<keyword evidence="7" id="KW-0627">Porphyrin biosynthesis</keyword>
<comment type="pathway">
    <text evidence="8">Porphyrin-containing compound metabolism; siroheme biosynthesis; precorrin-2 from uroporphyrinogen III: step 1/1.</text>
</comment>
<dbReference type="GO" id="GO:0032259">
    <property type="term" value="P:methylation"/>
    <property type="evidence" value="ECO:0007669"/>
    <property type="project" value="UniProtKB-KW"/>
</dbReference>
<dbReference type="PANTHER" id="PTHR45790">
    <property type="entry name" value="SIROHEME SYNTHASE-RELATED"/>
    <property type="match status" value="1"/>
</dbReference>
<accession>A0A517U143</accession>
<dbReference type="GO" id="GO:0004851">
    <property type="term" value="F:uroporphyrin-III C-methyltransferase activity"/>
    <property type="evidence" value="ECO:0007669"/>
    <property type="project" value="UniProtKB-EC"/>
</dbReference>
<dbReference type="InterPro" id="IPR003754">
    <property type="entry name" value="4pyrrol_synth_uPrphyn_synth"/>
</dbReference>
<dbReference type="InterPro" id="IPR035996">
    <property type="entry name" value="4pyrrol_Methylase_sf"/>
</dbReference>
<evidence type="ECO:0000259" key="12">
    <source>
        <dbReference type="Pfam" id="PF02602"/>
    </source>
</evidence>
<dbReference type="CDD" id="cd06578">
    <property type="entry name" value="HemD"/>
    <property type="match status" value="1"/>
</dbReference>
<evidence type="ECO:0000256" key="3">
    <source>
        <dbReference type="ARBA" id="ARBA00022573"/>
    </source>
</evidence>
<dbReference type="OrthoDB" id="9815856at2"/>
<sequence length="501" mass="52969">MSQIAGTVYLIGAGPGDPGLLTLRGRQRLGQADVVIYDYLVNSRILQFARPNADLQCLGRHGQGRLVTQDEIHQRMIAAARAGKTVARLKGGDPAIFGRTTEELAALDAANIPYEVVPGITSAQAASAYAGIPLTHRDASSCVAFVTGQQCLDHERPLDMAGLAQFPGTLVFYMGVTSAPRWSAELIAHGKPRDTPVGIVRRASWPQQQTLVTTLGELATVLAPGKVRPPAVVIVGEAVAERAATDWFAMRPLAAKTILVTRPIEQSEGLVAALSDLGAAVLVQPAIEIGPPRDWTAADRAIQELPTFDWLVFSSANGVRYFLERLRHHHLDLRALGRSKIAAIGPGTADALAEFHLRADLLPVEYRAESLAESLAPLSGGRRVLLLRASRGREVLAELLAAAGADVEQAVVYESRDVAAPDPEIAAALRAGAIDWVTVTSSAIAKSLVAMFGADLSRTRLAAISPLTGGVLEAAGCTVATLAEPYTTAGVVDAILADSRR</sequence>
<reference evidence="13 14" key="1">
    <citation type="submission" date="2019-02" db="EMBL/GenBank/DDBJ databases">
        <title>Deep-cultivation of Planctomycetes and their phenomic and genomic characterization uncovers novel biology.</title>
        <authorList>
            <person name="Wiegand S."/>
            <person name="Jogler M."/>
            <person name="Boedeker C."/>
            <person name="Pinto D."/>
            <person name="Vollmers J."/>
            <person name="Rivas-Marin E."/>
            <person name="Kohn T."/>
            <person name="Peeters S.H."/>
            <person name="Heuer A."/>
            <person name="Rast P."/>
            <person name="Oberbeckmann S."/>
            <person name="Bunk B."/>
            <person name="Jeske O."/>
            <person name="Meyerdierks A."/>
            <person name="Storesund J.E."/>
            <person name="Kallscheuer N."/>
            <person name="Luecker S."/>
            <person name="Lage O.M."/>
            <person name="Pohl T."/>
            <person name="Merkel B.J."/>
            <person name="Hornburger P."/>
            <person name="Mueller R.-W."/>
            <person name="Bruemmer F."/>
            <person name="Labrenz M."/>
            <person name="Spormann A.M."/>
            <person name="Op den Camp H."/>
            <person name="Overmann J."/>
            <person name="Amann R."/>
            <person name="Jetten M.S.M."/>
            <person name="Mascher T."/>
            <person name="Medema M.H."/>
            <person name="Devos D.P."/>
            <person name="Kaster A.-K."/>
            <person name="Ovreas L."/>
            <person name="Rohde M."/>
            <person name="Galperin M.Y."/>
            <person name="Jogler C."/>
        </authorList>
    </citation>
    <scope>NUCLEOTIDE SEQUENCE [LARGE SCALE GENOMIC DNA]</scope>
    <source>
        <strain evidence="13 14">I41</strain>
    </source>
</reference>
<dbReference type="GO" id="GO:0004852">
    <property type="term" value="F:uroporphyrinogen-III synthase activity"/>
    <property type="evidence" value="ECO:0007669"/>
    <property type="project" value="InterPro"/>
</dbReference>
<dbReference type="InterPro" id="IPR003043">
    <property type="entry name" value="Uropor_MeTrfase_CS"/>
</dbReference>
<dbReference type="EMBL" id="CP036339">
    <property type="protein sequence ID" value="QDT74349.1"/>
    <property type="molecule type" value="Genomic_DNA"/>
</dbReference>
<evidence type="ECO:0000256" key="7">
    <source>
        <dbReference type="ARBA" id="ARBA00023244"/>
    </source>
</evidence>
<dbReference type="FunFam" id="3.40.1010.10:FF:000001">
    <property type="entry name" value="Siroheme synthase"/>
    <property type="match status" value="1"/>
</dbReference>
<comment type="pathway">
    <text evidence="9">Cofactor biosynthesis; adenosylcobalamin biosynthesis; precorrin-2 from uroporphyrinogen III: step 1/1.</text>
</comment>
<dbReference type="KEGG" id="llh:I41_35440"/>
<dbReference type="PANTHER" id="PTHR45790:SF3">
    <property type="entry name" value="S-ADENOSYL-L-METHIONINE-DEPENDENT UROPORPHYRINOGEN III METHYLTRANSFERASE, CHLOROPLASTIC"/>
    <property type="match status" value="1"/>
</dbReference>
<evidence type="ECO:0000256" key="9">
    <source>
        <dbReference type="ARBA" id="ARBA00060548"/>
    </source>
</evidence>
<feature type="domain" description="Tetrapyrrole biosynthesis uroporphyrinogen III synthase" evidence="12">
    <location>
        <begin position="270"/>
        <end position="492"/>
    </location>
</feature>
<dbReference type="SUPFAM" id="SSF53790">
    <property type="entry name" value="Tetrapyrrole methylase"/>
    <property type="match status" value="1"/>
</dbReference>
<dbReference type="NCBIfam" id="TIGR01469">
    <property type="entry name" value="cobA_cysG_Cterm"/>
    <property type="match status" value="1"/>
</dbReference>
<dbReference type="InterPro" id="IPR036108">
    <property type="entry name" value="4pyrrol_syn_uPrphyn_synt_sf"/>
</dbReference>
<dbReference type="RefSeq" id="WP_145434108.1">
    <property type="nucleotide sequence ID" value="NZ_CP036339.1"/>
</dbReference>
<organism evidence="13 14">
    <name type="scientific">Lacipirellula limnantheis</name>
    <dbReference type="NCBI Taxonomy" id="2528024"/>
    <lineage>
        <taxon>Bacteria</taxon>
        <taxon>Pseudomonadati</taxon>
        <taxon>Planctomycetota</taxon>
        <taxon>Planctomycetia</taxon>
        <taxon>Pirellulales</taxon>
        <taxon>Lacipirellulaceae</taxon>
        <taxon>Lacipirellula</taxon>
    </lineage>
</organism>
<dbReference type="EC" id="2.1.1.107" evidence="2"/>
<dbReference type="InterPro" id="IPR014776">
    <property type="entry name" value="4pyrrole_Mease_sub2"/>
</dbReference>
<dbReference type="GO" id="GO:0019354">
    <property type="term" value="P:siroheme biosynthetic process"/>
    <property type="evidence" value="ECO:0007669"/>
    <property type="project" value="InterPro"/>
</dbReference>
<dbReference type="CDD" id="cd11642">
    <property type="entry name" value="SUMT"/>
    <property type="match status" value="1"/>
</dbReference>
<dbReference type="Gene3D" id="3.40.50.10090">
    <property type="match status" value="2"/>
</dbReference>
<dbReference type="AlphaFoldDB" id="A0A517U143"/>
<dbReference type="PROSITE" id="PS00840">
    <property type="entry name" value="SUMT_2"/>
    <property type="match status" value="1"/>
</dbReference>
<keyword evidence="14" id="KW-1185">Reference proteome</keyword>
<proteinExistence type="inferred from homology"/>